<evidence type="ECO:0000256" key="5">
    <source>
        <dbReference type="ARBA" id="ARBA00022729"/>
    </source>
</evidence>
<evidence type="ECO:0000256" key="2">
    <source>
        <dbReference type="ARBA" id="ARBA00022512"/>
    </source>
</evidence>
<dbReference type="PROSITE" id="PS00137">
    <property type="entry name" value="SUBTILASE_HIS"/>
    <property type="match status" value="1"/>
</dbReference>
<dbReference type="CDD" id="cd07489">
    <property type="entry name" value="Peptidases_S8_5"/>
    <property type="match status" value="1"/>
</dbReference>
<dbReference type="Gene3D" id="3.40.50.200">
    <property type="entry name" value="Peptidase S8/S53 domain"/>
    <property type="match status" value="1"/>
</dbReference>
<organism evidence="14 15">
    <name type="scientific">Colletotrichum higginsianum (strain IMI 349063)</name>
    <name type="common">Crucifer anthracnose fungus</name>
    <dbReference type="NCBI Taxonomy" id="759273"/>
    <lineage>
        <taxon>Eukaryota</taxon>
        <taxon>Fungi</taxon>
        <taxon>Dikarya</taxon>
        <taxon>Ascomycota</taxon>
        <taxon>Pezizomycotina</taxon>
        <taxon>Sordariomycetes</taxon>
        <taxon>Hypocreomycetidae</taxon>
        <taxon>Glomerellales</taxon>
        <taxon>Glomerellaceae</taxon>
        <taxon>Colletotrichum</taxon>
        <taxon>Colletotrichum destructivum species complex</taxon>
    </lineage>
</organism>
<evidence type="ECO:0000259" key="12">
    <source>
        <dbReference type="Pfam" id="PF02225"/>
    </source>
</evidence>
<keyword evidence="6 9" id="KW-0378">Hydrolase</keyword>
<evidence type="ECO:0000256" key="6">
    <source>
        <dbReference type="ARBA" id="ARBA00022801"/>
    </source>
</evidence>
<evidence type="ECO:0000256" key="7">
    <source>
        <dbReference type="ARBA" id="ARBA00022825"/>
    </source>
</evidence>
<feature type="active site" description="Charge relay system" evidence="8 9">
    <location>
        <position position="161"/>
    </location>
</feature>
<dbReference type="PANTHER" id="PTHR43806">
    <property type="entry name" value="PEPTIDASE S8"/>
    <property type="match status" value="1"/>
</dbReference>
<feature type="active site" description="Charge relay system" evidence="8 9">
    <location>
        <position position="211"/>
    </location>
</feature>
<evidence type="ECO:0000256" key="10">
    <source>
        <dbReference type="RuleBase" id="RU003355"/>
    </source>
</evidence>
<dbReference type="InterPro" id="IPR050131">
    <property type="entry name" value="Peptidase_S8_subtilisin-like"/>
</dbReference>
<dbReference type="eggNOG" id="KOG4266">
    <property type="taxonomic scope" value="Eukaryota"/>
</dbReference>
<dbReference type="Pfam" id="PF06280">
    <property type="entry name" value="fn3_5"/>
    <property type="match status" value="1"/>
</dbReference>
<dbReference type="InterPro" id="IPR023828">
    <property type="entry name" value="Peptidase_S8_Ser-AS"/>
</dbReference>
<keyword evidence="2" id="KW-0134">Cell wall</keyword>
<keyword evidence="3" id="KW-0964">Secreted</keyword>
<dbReference type="InterPro" id="IPR022398">
    <property type="entry name" value="Peptidase_S8_His-AS"/>
</dbReference>
<dbReference type="SUPFAM" id="SSF52025">
    <property type="entry name" value="PA domain"/>
    <property type="match status" value="1"/>
</dbReference>
<dbReference type="PROSITE" id="PS00136">
    <property type="entry name" value="SUBTILASE_ASP"/>
    <property type="match status" value="1"/>
</dbReference>
<reference evidence="15" key="1">
    <citation type="journal article" date="2012" name="Nat. Genet.">
        <title>Lifestyle transitions in plant pathogenic Colletotrichum fungi deciphered by genome and transcriptome analyses.</title>
        <authorList>
            <person name="O'Connell R.J."/>
            <person name="Thon M.R."/>
            <person name="Hacquard S."/>
            <person name="Amyotte S.G."/>
            <person name="Kleemann J."/>
            <person name="Torres M.F."/>
            <person name="Damm U."/>
            <person name="Buiate E.A."/>
            <person name="Epstein L."/>
            <person name="Alkan N."/>
            <person name="Altmueller J."/>
            <person name="Alvarado-Balderrama L."/>
            <person name="Bauser C.A."/>
            <person name="Becker C."/>
            <person name="Birren B.W."/>
            <person name="Chen Z."/>
            <person name="Choi J."/>
            <person name="Crouch J.A."/>
            <person name="Duvick J.P."/>
            <person name="Farman M.A."/>
            <person name="Gan P."/>
            <person name="Heiman D."/>
            <person name="Henrissat B."/>
            <person name="Howard R.J."/>
            <person name="Kabbage M."/>
            <person name="Koch C."/>
            <person name="Kracher B."/>
            <person name="Kubo Y."/>
            <person name="Law A.D."/>
            <person name="Lebrun M.-H."/>
            <person name="Lee Y.-H."/>
            <person name="Miyara I."/>
            <person name="Moore N."/>
            <person name="Neumann U."/>
            <person name="Nordstroem K."/>
            <person name="Panaccione D.G."/>
            <person name="Panstruga R."/>
            <person name="Place M."/>
            <person name="Proctor R.H."/>
            <person name="Prusky D."/>
            <person name="Rech G."/>
            <person name="Reinhardt R."/>
            <person name="Rollins J.A."/>
            <person name="Rounsley S."/>
            <person name="Schardl C.L."/>
            <person name="Schwartz D.C."/>
            <person name="Shenoy N."/>
            <person name="Shirasu K."/>
            <person name="Sikhakolli U.R."/>
            <person name="Stueber K."/>
            <person name="Sukno S.A."/>
            <person name="Sweigard J.A."/>
            <person name="Takano Y."/>
            <person name="Takahara H."/>
            <person name="Trail F."/>
            <person name="van der Does H.C."/>
            <person name="Voll L.M."/>
            <person name="Will I."/>
            <person name="Young S."/>
            <person name="Zeng Q."/>
            <person name="Zhang J."/>
            <person name="Zhou S."/>
            <person name="Dickman M.B."/>
            <person name="Schulze-Lefert P."/>
            <person name="Ver Loren van Themaat E."/>
            <person name="Ma L.-J."/>
            <person name="Vaillancourt L.J."/>
        </authorList>
    </citation>
    <scope>NUCLEOTIDE SEQUENCE [LARGE SCALE GENOMIC DNA]</scope>
    <source>
        <strain evidence="15">IMI 349063</strain>
    </source>
</reference>
<evidence type="ECO:0000313" key="14">
    <source>
        <dbReference type="EMBL" id="CCF45929.1"/>
    </source>
</evidence>
<feature type="domain" description="PA" evidence="12">
    <location>
        <begin position="386"/>
        <end position="453"/>
    </location>
</feature>
<dbReference type="AlphaFoldDB" id="H1W0B7"/>
<evidence type="ECO:0000256" key="9">
    <source>
        <dbReference type="PROSITE-ProRule" id="PRU01240"/>
    </source>
</evidence>
<dbReference type="GO" id="GO:0004252">
    <property type="term" value="F:serine-type endopeptidase activity"/>
    <property type="evidence" value="ECO:0007669"/>
    <property type="project" value="UniProtKB-UniRule"/>
</dbReference>
<dbReference type="InterPro" id="IPR023827">
    <property type="entry name" value="Peptidase_S8_Asp-AS"/>
</dbReference>
<dbReference type="GO" id="GO:0016020">
    <property type="term" value="C:membrane"/>
    <property type="evidence" value="ECO:0007669"/>
    <property type="project" value="InterPro"/>
</dbReference>
<dbReference type="CDD" id="cd02124">
    <property type="entry name" value="PA_PoS1_like"/>
    <property type="match status" value="1"/>
</dbReference>
<sequence length="915" mass="97418">MLPVDLPASVSSQVALQQLVLEETYGIPCTAASSQTAKIKDTNDSDINRVKMLVSFNASCAQSAKLQFRQVYENELFPGFSLDIENADGHGDYTQCLDSVSGVVRTWQQRSYLPASRNDSTTGANTPDQPVNASILHGITGVKDLHDAGIAGRGLTIAMIDTGVDYGHPALGDGMGEGYKIRYGIDLVGDNWQIGDAPRLDPDPYTECTDHGTHVSGIVAGNQSSLGFVGVASEANLEHYRVSGCNRVPIQSDIVIKAVLMAYSRKVDAVSLSLTLNTGPYPDDPLSEVLARISQEGNVLVVVASGNYGWQGPFSARAPASAPNVLAVGSVNSAYSVQSRPRASFSVDNATNGESQSTDFAWAPATPGRFPDSLSLQATTLDTSIPDDACSSSENDPPLSDTAVVLVRRGGCTFDVKMKNLAARGATYVLIYDNVDQPLFEFDNKFDEILGAGSVTAHVGNELMRALSEGSEVTLMMDSGFRGVPFIKVGENSLPPGQVNGRGSWGPTGLGDSMPSLLAPGQSIWSTIPRSWGGFGTLSGTSMAAPYIAGCAALVKQVHPGLSSSEISRLLTSTARPLNFNDGTNKTYNFLAPVAQQGNGVVDALGAVRTKTALSRSHLAWNDTDFFTGSASFEVQNKGNESAEYNFSHRPAVTVLALSPDGRSITPWTRDNSSSLASEEFLQNLLADRHADVTISPQSLRIGPGETALVRVTADIKTLDDLRSRCPLYSGFIYVNDGGSDDGLTISYMGIGCSMRRMVVMPPGWNKTFVTAATTKQAEGESYDAIPISPNTTFLLQGHQTPKMYLNTSTLLPTLNVELAMFSRALTVEVFPAAAADDDRGVSVFSPDQAAKPGGFGRSTTNLITWSGQLENGSWADEGLYKFKVCALRAWERTSGPQAQKDCVVTAPFGIEYDG</sequence>
<dbReference type="VEuPathDB" id="FungiDB:CH63R_09510"/>
<dbReference type="PRINTS" id="PR00723">
    <property type="entry name" value="SUBTILISIN"/>
</dbReference>
<gene>
    <name evidence="14" type="ORF">CH063_03735</name>
</gene>
<name>H1W0B7_COLHI</name>
<evidence type="ECO:0000259" key="11">
    <source>
        <dbReference type="Pfam" id="PF00082"/>
    </source>
</evidence>
<evidence type="ECO:0000313" key="15">
    <source>
        <dbReference type="Proteomes" id="UP000007174"/>
    </source>
</evidence>
<dbReference type="SUPFAM" id="SSF52743">
    <property type="entry name" value="Subtilisin-like"/>
    <property type="match status" value="1"/>
</dbReference>
<dbReference type="Pfam" id="PF02225">
    <property type="entry name" value="PA"/>
    <property type="match status" value="1"/>
</dbReference>
<accession>H1W0B7</accession>
<evidence type="ECO:0000259" key="13">
    <source>
        <dbReference type="Pfam" id="PF06280"/>
    </source>
</evidence>
<dbReference type="HOGENOM" id="CLU_003559_3_1_1"/>
<dbReference type="STRING" id="759273.H1W0B7"/>
<evidence type="ECO:0000256" key="8">
    <source>
        <dbReference type="PIRSR" id="PIRSR615500-1"/>
    </source>
</evidence>
<comment type="similarity">
    <text evidence="1 9 10">Belongs to the peptidase S8 family.</text>
</comment>
<evidence type="ECO:0000256" key="1">
    <source>
        <dbReference type="ARBA" id="ARBA00011073"/>
    </source>
</evidence>
<dbReference type="PROSITE" id="PS00138">
    <property type="entry name" value="SUBTILASE_SER"/>
    <property type="match status" value="1"/>
</dbReference>
<dbReference type="GO" id="GO:0006508">
    <property type="term" value="P:proteolysis"/>
    <property type="evidence" value="ECO:0007669"/>
    <property type="project" value="UniProtKB-KW"/>
</dbReference>
<dbReference type="InterPro" id="IPR003137">
    <property type="entry name" value="PA_domain"/>
</dbReference>
<dbReference type="Gene3D" id="3.50.30.30">
    <property type="match status" value="1"/>
</dbReference>
<protein>
    <submittedName>
        <fullName evidence="14">Serin endopeptidase</fullName>
    </submittedName>
</protein>
<dbReference type="Pfam" id="PF00082">
    <property type="entry name" value="Peptidase_S8"/>
    <property type="match status" value="1"/>
</dbReference>
<dbReference type="PROSITE" id="PS51892">
    <property type="entry name" value="SUBTILASE"/>
    <property type="match status" value="1"/>
</dbReference>
<evidence type="ECO:0000256" key="3">
    <source>
        <dbReference type="ARBA" id="ARBA00022525"/>
    </source>
</evidence>
<dbReference type="InterPro" id="IPR010435">
    <property type="entry name" value="C5a/SBT2-like_Fn3"/>
</dbReference>
<evidence type="ECO:0000256" key="4">
    <source>
        <dbReference type="ARBA" id="ARBA00022670"/>
    </source>
</evidence>
<dbReference type="PANTHER" id="PTHR43806:SF66">
    <property type="entry name" value="SERIN ENDOPEPTIDASE"/>
    <property type="match status" value="1"/>
</dbReference>
<keyword evidence="5" id="KW-0732">Signal</keyword>
<dbReference type="InterPro" id="IPR015500">
    <property type="entry name" value="Peptidase_S8_subtilisin-rel"/>
</dbReference>
<proteinExistence type="inferred from homology"/>
<dbReference type="InterPro" id="IPR034187">
    <property type="entry name" value="Peptidases_S8_5"/>
</dbReference>
<dbReference type="InterPro" id="IPR036852">
    <property type="entry name" value="Peptidase_S8/S53_dom_sf"/>
</dbReference>
<dbReference type="InterPro" id="IPR046450">
    <property type="entry name" value="PA_dom_sf"/>
</dbReference>
<feature type="domain" description="C5a peptidase/Subtilisin-like protease SBT2-like Fn3-like" evidence="13">
    <location>
        <begin position="630"/>
        <end position="749"/>
    </location>
</feature>
<keyword evidence="4 9" id="KW-0645">Protease</keyword>
<feature type="domain" description="Peptidase S8/S53" evidence="11">
    <location>
        <begin position="152"/>
        <end position="584"/>
    </location>
</feature>
<feature type="active site" description="Charge relay system" evidence="8 9">
    <location>
        <position position="542"/>
    </location>
</feature>
<dbReference type="Proteomes" id="UP000007174">
    <property type="component" value="Unassembled WGS sequence"/>
</dbReference>
<dbReference type="InterPro" id="IPR000209">
    <property type="entry name" value="Peptidase_S8/S53_dom"/>
</dbReference>
<keyword evidence="7 9" id="KW-0720">Serine protease</keyword>
<dbReference type="EMBL" id="CACQ02008179">
    <property type="protein sequence ID" value="CCF45929.1"/>
    <property type="molecule type" value="Genomic_DNA"/>
</dbReference>